<dbReference type="GO" id="GO:0004601">
    <property type="term" value="F:peroxidase activity"/>
    <property type="evidence" value="ECO:0007669"/>
    <property type="project" value="InterPro"/>
</dbReference>
<dbReference type="PANTHER" id="PTHR34599">
    <property type="entry name" value="PEROXIDASE-RELATED"/>
    <property type="match status" value="1"/>
</dbReference>
<dbReference type="EMBL" id="NHZQ01000404">
    <property type="protein sequence ID" value="PSK38001.1"/>
    <property type="molecule type" value="Genomic_DNA"/>
</dbReference>
<dbReference type="InterPro" id="IPR036938">
    <property type="entry name" value="PAP2/HPO_sf"/>
</dbReference>
<organism evidence="4 5">
    <name type="scientific">Elsinoe australis</name>
    <dbReference type="NCBI Taxonomy" id="40998"/>
    <lineage>
        <taxon>Eukaryota</taxon>
        <taxon>Fungi</taxon>
        <taxon>Dikarya</taxon>
        <taxon>Ascomycota</taxon>
        <taxon>Pezizomycotina</taxon>
        <taxon>Dothideomycetes</taxon>
        <taxon>Dothideomycetidae</taxon>
        <taxon>Myriangiales</taxon>
        <taxon>Elsinoaceae</taxon>
        <taxon>Elsinoe</taxon>
    </lineage>
</organism>
<dbReference type="Gene3D" id="1.10.606.10">
    <property type="entry name" value="Vanadium-containing Chloroperoxidase, domain 2"/>
    <property type="match status" value="1"/>
</dbReference>
<reference evidence="4 5" key="1">
    <citation type="submission" date="2017-05" db="EMBL/GenBank/DDBJ databases">
        <title>Draft genome sequence of Elsinoe australis.</title>
        <authorList>
            <person name="Cheng Q."/>
        </authorList>
    </citation>
    <scope>NUCLEOTIDE SEQUENCE [LARGE SCALE GENOMIC DNA]</scope>
    <source>
        <strain evidence="4 5">NL1</strain>
    </source>
</reference>
<evidence type="ECO:0000313" key="4">
    <source>
        <dbReference type="EMBL" id="PSK38001.1"/>
    </source>
</evidence>
<accession>A0A2P7YPW2</accession>
<proteinExistence type="predicted"/>
<dbReference type="OrthoDB" id="9997027at2759"/>
<gene>
    <name evidence="4" type="ORF">B9Z65_1192</name>
</gene>
<feature type="domain" description="Vanadium chloroperoxidase N-terminal" evidence="3">
    <location>
        <begin position="24"/>
        <end position="254"/>
    </location>
</feature>
<name>A0A2P7YPW2_9PEZI</name>
<keyword evidence="5" id="KW-1185">Reference proteome</keyword>
<dbReference type="Proteomes" id="UP000243723">
    <property type="component" value="Unassembled WGS sequence"/>
</dbReference>
<sequence>MSSTVPSLPPSTSLPLNPNSIPVLPPTEEPDFYDENIILFWNKAAIDLNRLTNTLGGPGAAPTAGSRFLGILHIAINDAYFAVRPDPKNVNTTYLRPGATNAAFALPAAQGADDPLLAVSGAANTVLLALYTTASASVPRASTQALNLYLTQVVDRYRTQFGAALNTLSPSYRFGVAVGNAVLSLLNIPAGQPGFDQDSYRPQTGINETTLPLKFNSDPTNPVRIVPTDPNNPSGPVSSIEVFNSPFYGSTANRVAVQGSVNGVPNQHILADPPVGFGVNNVDEYQTALDEVIRLGGAPFQNTTRRSPRQTSSGYFWAYDGSNLIGNPIRLYNQIMRKIAVDRRPTTPLNSEECNADFARLFALANAAMADAGIFCWQEKYRFEFWRPLSGVRGETGPQGDPFFLTLGSPETNNNGISFKPPFPSYPSGHATFGASLFQTIRLYYKRRDNLAFADDGPDTISFEYVSDEENGVNRDLRVPYNPNQPIQEQLGTVRTRTVTKFSSLWEAIFDNAISRIYLGVHWGFDAFARSDVTNSPQPLPNGNTDFKPANDIRYTATGTRQDRPGQFFPIGGVPLGLGIANDIFQSNLQPTPAELQPSRR</sequence>
<evidence type="ECO:0008006" key="6">
    <source>
        <dbReference type="Google" id="ProtNLM"/>
    </source>
</evidence>
<evidence type="ECO:0000256" key="1">
    <source>
        <dbReference type="SAM" id="MobiDB-lite"/>
    </source>
</evidence>
<dbReference type="PANTHER" id="PTHR34599:SF1">
    <property type="entry name" value="PHOSPHATIDIC ACID PHOSPHATASE TYPE 2_HALOPEROXIDASE DOMAIN-CONTAINING PROTEIN"/>
    <property type="match status" value="1"/>
</dbReference>
<comment type="caution">
    <text evidence="4">The sequence shown here is derived from an EMBL/GenBank/DDBJ whole genome shotgun (WGS) entry which is preliminary data.</text>
</comment>
<dbReference type="Gene3D" id="1.20.144.10">
    <property type="entry name" value="Phosphatidic acid phosphatase type 2/haloperoxidase"/>
    <property type="match status" value="1"/>
</dbReference>
<feature type="region of interest" description="Disordered" evidence="1">
    <location>
        <begin position="1"/>
        <end position="21"/>
    </location>
</feature>
<dbReference type="Pfam" id="PF01569">
    <property type="entry name" value="PAP2"/>
    <property type="match status" value="1"/>
</dbReference>
<dbReference type="InterPro" id="IPR016119">
    <property type="entry name" value="Br/Cl_peroxidase_C"/>
</dbReference>
<dbReference type="CDD" id="cd03398">
    <property type="entry name" value="PAP2_haloperoxidase"/>
    <property type="match status" value="1"/>
</dbReference>
<feature type="domain" description="Phosphatidic acid phosphatase type 2/haloperoxidase" evidence="2">
    <location>
        <begin position="402"/>
        <end position="529"/>
    </location>
</feature>
<evidence type="ECO:0000259" key="3">
    <source>
        <dbReference type="Pfam" id="PF17897"/>
    </source>
</evidence>
<dbReference type="Pfam" id="PF17897">
    <property type="entry name" value="VCPO_N"/>
    <property type="match status" value="1"/>
</dbReference>
<dbReference type="AlphaFoldDB" id="A0A2P7YPW2"/>
<dbReference type="InterPro" id="IPR000326">
    <property type="entry name" value="PAP2/HPO"/>
</dbReference>
<dbReference type="InterPro" id="IPR041067">
    <property type="entry name" value="VCPO_N"/>
</dbReference>
<dbReference type="InterPro" id="IPR052559">
    <property type="entry name" value="V-haloperoxidase"/>
</dbReference>
<dbReference type="SUPFAM" id="SSF48317">
    <property type="entry name" value="Acid phosphatase/Vanadium-dependent haloperoxidase"/>
    <property type="match status" value="1"/>
</dbReference>
<protein>
    <recommendedName>
        <fullName evidence="6">Vanadium chloroperoxidase</fullName>
    </recommendedName>
</protein>
<evidence type="ECO:0000313" key="5">
    <source>
        <dbReference type="Proteomes" id="UP000243723"/>
    </source>
</evidence>
<evidence type="ECO:0000259" key="2">
    <source>
        <dbReference type="Pfam" id="PF01569"/>
    </source>
</evidence>